<gene>
    <name evidence="3" type="primary">LOC135193589</name>
</gene>
<feature type="region of interest" description="Disordered" evidence="1">
    <location>
        <begin position="154"/>
        <end position="190"/>
    </location>
</feature>
<evidence type="ECO:0000256" key="1">
    <source>
        <dbReference type="SAM" id="MobiDB-lite"/>
    </source>
</evidence>
<feature type="compositionally biased region" description="Acidic residues" evidence="1">
    <location>
        <begin position="181"/>
        <end position="190"/>
    </location>
</feature>
<protein>
    <submittedName>
        <fullName evidence="3">Uncharacterized protein LOC135193589</fullName>
    </submittedName>
</protein>
<sequence length="190" mass="21195">MAINVGKTAALLVGARSPMRQLTLRGQDVEWQTSVCYLGCHIDRSLQMVPTVNRAVNHAAAARIKRRIYGAYVRSRLTYAAPAWFALCLASQRQRIQIQQNRCLRLIVGAPRYVGNDVIHKDTRTPTVEEFVHHVARMFARADNSACRHLHGIAPLHARPPDGRPQPRELLLSPTTCPDAGFDEDGLGQQ</sequence>
<accession>A0ABM4AN81</accession>
<dbReference type="Proteomes" id="UP001652626">
    <property type="component" value="Chromosome 13"/>
</dbReference>
<evidence type="ECO:0000313" key="3">
    <source>
        <dbReference type="RefSeq" id="XP_064072749.1"/>
    </source>
</evidence>
<dbReference type="GeneID" id="135193589"/>
<keyword evidence="2" id="KW-1185">Reference proteome</keyword>
<name>A0ABM4AN81_VANTA</name>
<proteinExistence type="predicted"/>
<organism evidence="2 3">
    <name type="scientific">Vanessa tameamea</name>
    <name type="common">Kamehameha butterfly</name>
    <dbReference type="NCBI Taxonomy" id="334116"/>
    <lineage>
        <taxon>Eukaryota</taxon>
        <taxon>Metazoa</taxon>
        <taxon>Ecdysozoa</taxon>
        <taxon>Arthropoda</taxon>
        <taxon>Hexapoda</taxon>
        <taxon>Insecta</taxon>
        <taxon>Pterygota</taxon>
        <taxon>Neoptera</taxon>
        <taxon>Endopterygota</taxon>
        <taxon>Lepidoptera</taxon>
        <taxon>Glossata</taxon>
        <taxon>Ditrysia</taxon>
        <taxon>Papilionoidea</taxon>
        <taxon>Nymphalidae</taxon>
        <taxon>Nymphalinae</taxon>
        <taxon>Vanessa</taxon>
    </lineage>
</organism>
<evidence type="ECO:0000313" key="2">
    <source>
        <dbReference type="Proteomes" id="UP001652626"/>
    </source>
</evidence>
<dbReference type="RefSeq" id="XP_064072749.1">
    <property type="nucleotide sequence ID" value="XM_064216679.1"/>
</dbReference>
<reference evidence="3" key="1">
    <citation type="submission" date="2025-08" db="UniProtKB">
        <authorList>
            <consortium name="RefSeq"/>
        </authorList>
    </citation>
    <scope>IDENTIFICATION</scope>
    <source>
        <tissue evidence="3">Whole body</tissue>
    </source>
</reference>